<sequence>MSYYTLLHLPPPPAPFSAAACKRAYHRALLRHHPDKSGHGNTTTPRNTVDIDTITTAYKTLSSGMLRAEYNRSLLERTRANAEEGERAGVVVVWDLDEMEEGEVDGEGKGEGEEKCGVWRKKCRCGEMVLVHEDALEEGGETGEAWAVCEGCSIVYCVAFEVVVEG</sequence>
<evidence type="ECO:0000259" key="12">
    <source>
        <dbReference type="PROSITE" id="PS50076"/>
    </source>
</evidence>
<keyword evidence="9" id="KW-0862">Zinc</keyword>
<dbReference type="InterPro" id="IPR036671">
    <property type="entry name" value="DPH_MB_sf"/>
</dbReference>
<dbReference type="EMBL" id="ML220136">
    <property type="protein sequence ID" value="TGZ78892.1"/>
    <property type="molecule type" value="Genomic_DNA"/>
</dbReference>
<evidence type="ECO:0000256" key="5">
    <source>
        <dbReference type="ARBA" id="ARBA00006169"/>
    </source>
</evidence>
<dbReference type="Gene3D" id="3.10.660.10">
    <property type="entry name" value="DPH Zinc finger"/>
    <property type="match status" value="1"/>
</dbReference>
<evidence type="ECO:0000256" key="7">
    <source>
        <dbReference type="ARBA" id="ARBA00022490"/>
    </source>
</evidence>
<keyword evidence="7" id="KW-0963">Cytoplasm</keyword>
<dbReference type="PANTHER" id="PTHR21454">
    <property type="entry name" value="DPH3 HOMOLOG-RELATED"/>
    <property type="match status" value="1"/>
</dbReference>
<evidence type="ECO:0000256" key="8">
    <source>
        <dbReference type="ARBA" id="ARBA00022723"/>
    </source>
</evidence>
<dbReference type="Gene3D" id="1.10.287.110">
    <property type="entry name" value="DnaJ domain"/>
    <property type="match status" value="1"/>
</dbReference>
<evidence type="ECO:0000256" key="1">
    <source>
        <dbReference type="ARBA" id="ARBA00003474"/>
    </source>
</evidence>
<dbReference type="GO" id="GO:0017183">
    <property type="term" value="P:protein histidyl modification to diphthamide"/>
    <property type="evidence" value="ECO:0007669"/>
    <property type="project" value="UniProtKB-UniPathway"/>
</dbReference>
<feature type="domain" description="DPH-type MB" evidence="13">
    <location>
        <begin position="93"/>
        <end position="161"/>
    </location>
</feature>
<comment type="function">
    <text evidence="1">Required for the first step of diphthamide biosynthesis, the transfer of 3-amino-3-carboxypropyl from S-adenosyl-L-methionine to a histidine residue. Diphthamide is a post-translational modification of histidine which occurs in elongation factor 2.</text>
</comment>
<protein>
    <recommendedName>
        <fullName evidence="6">Diphthamide biosynthesis protein 4</fullName>
    </recommendedName>
</protein>
<comment type="similarity">
    <text evidence="5">Belongs to the DPH4 family.</text>
</comment>
<evidence type="ECO:0000256" key="2">
    <source>
        <dbReference type="ARBA" id="ARBA00004123"/>
    </source>
</evidence>
<name>A0A4S2MP22_9PEZI</name>
<accession>A0A4S2MP22</accession>
<evidence type="ECO:0000256" key="11">
    <source>
        <dbReference type="ARBA" id="ARBA00023242"/>
    </source>
</evidence>
<evidence type="ECO:0000256" key="10">
    <source>
        <dbReference type="ARBA" id="ARBA00023004"/>
    </source>
</evidence>
<comment type="pathway">
    <text evidence="4">Protein modification; peptidyl-diphthamide biosynthesis.</text>
</comment>
<dbReference type="PROSITE" id="PS50076">
    <property type="entry name" value="DNAJ_2"/>
    <property type="match status" value="1"/>
</dbReference>
<dbReference type="PROSITE" id="PS51074">
    <property type="entry name" value="DPH_MB"/>
    <property type="match status" value="1"/>
</dbReference>
<dbReference type="OrthoDB" id="445556at2759"/>
<gene>
    <name evidence="14" type="ORF">EX30DRAFT_373425</name>
</gene>
<keyword evidence="8" id="KW-0479">Metal-binding</keyword>
<dbReference type="SMART" id="SM00271">
    <property type="entry name" value="DnaJ"/>
    <property type="match status" value="1"/>
</dbReference>
<evidence type="ECO:0000256" key="3">
    <source>
        <dbReference type="ARBA" id="ARBA00004496"/>
    </source>
</evidence>
<keyword evidence="11" id="KW-0539">Nucleus</keyword>
<evidence type="ECO:0000256" key="9">
    <source>
        <dbReference type="ARBA" id="ARBA00022833"/>
    </source>
</evidence>
<dbReference type="GO" id="GO:0005737">
    <property type="term" value="C:cytoplasm"/>
    <property type="evidence" value="ECO:0007669"/>
    <property type="project" value="UniProtKB-SubCell"/>
</dbReference>
<dbReference type="InterPro" id="IPR036869">
    <property type="entry name" value="J_dom_sf"/>
</dbReference>
<dbReference type="InParanoid" id="A0A4S2MP22"/>
<evidence type="ECO:0000259" key="13">
    <source>
        <dbReference type="PROSITE" id="PS51074"/>
    </source>
</evidence>
<dbReference type="Pfam" id="PF00226">
    <property type="entry name" value="DnaJ"/>
    <property type="match status" value="1"/>
</dbReference>
<dbReference type="InterPro" id="IPR001623">
    <property type="entry name" value="DnaJ_domain"/>
</dbReference>
<dbReference type="CDD" id="cd06257">
    <property type="entry name" value="DnaJ"/>
    <property type="match status" value="1"/>
</dbReference>
<dbReference type="GO" id="GO:0005634">
    <property type="term" value="C:nucleus"/>
    <property type="evidence" value="ECO:0007669"/>
    <property type="project" value="UniProtKB-SubCell"/>
</dbReference>
<dbReference type="AlphaFoldDB" id="A0A4S2MP22"/>
<dbReference type="GO" id="GO:0046872">
    <property type="term" value="F:metal ion binding"/>
    <property type="evidence" value="ECO:0007669"/>
    <property type="project" value="UniProtKB-KW"/>
</dbReference>
<evidence type="ECO:0000313" key="14">
    <source>
        <dbReference type="EMBL" id="TGZ78892.1"/>
    </source>
</evidence>
<dbReference type="SUPFAM" id="SSF46565">
    <property type="entry name" value="Chaperone J-domain"/>
    <property type="match status" value="1"/>
</dbReference>
<proteinExistence type="inferred from homology"/>
<dbReference type="Proteomes" id="UP000298138">
    <property type="component" value="Unassembled WGS sequence"/>
</dbReference>
<comment type="subcellular location">
    <subcellularLocation>
        <location evidence="3">Cytoplasm</location>
    </subcellularLocation>
    <subcellularLocation>
        <location evidence="2">Nucleus</location>
    </subcellularLocation>
</comment>
<keyword evidence="10" id="KW-0408">Iron</keyword>
<organism evidence="14 15">
    <name type="scientific">Ascodesmis nigricans</name>
    <dbReference type="NCBI Taxonomy" id="341454"/>
    <lineage>
        <taxon>Eukaryota</taxon>
        <taxon>Fungi</taxon>
        <taxon>Dikarya</taxon>
        <taxon>Ascomycota</taxon>
        <taxon>Pezizomycotina</taxon>
        <taxon>Pezizomycetes</taxon>
        <taxon>Pezizales</taxon>
        <taxon>Ascodesmidaceae</taxon>
        <taxon>Ascodesmis</taxon>
    </lineage>
</organism>
<dbReference type="STRING" id="341454.A0A4S2MP22"/>
<evidence type="ECO:0000256" key="4">
    <source>
        <dbReference type="ARBA" id="ARBA00005156"/>
    </source>
</evidence>
<dbReference type="InterPro" id="IPR007872">
    <property type="entry name" value="DPH_MB_dom"/>
</dbReference>
<dbReference type="SUPFAM" id="SSF144217">
    <property type="entry name" value="CSL zinc finger"/>
    <property type="match status" value="1"/>
</dbReference>
<evidence type="ECO:0000313" key="15">
    <source>
        <dbReference type="Proteomes" id="UP000298138"/>
    </source>
</evidence>
<keyword evidence="15" id="KW-1185">Reference proteome</keyword>
<dbReference type="UniPathway" id="UPA00559"/>
<dbReference type="InterPro" id="IPR044248">
    <property type="entry name" value="DPH3/4-like"/>
</dbReference>
<dbReference type="PANTHER" id="PTHR21454:SF46">
    <property type="entry name" value="DIPHTHAMIDE BIOSYNTHESIS PROTEIN 4"/>
    <property type="match status" value="1"/>
</dbReference>
<reference evidence="14 15" key="1">
    <citation type="submission" date="2019-04" db="EMBL/GenBank/DDBJ databases">
        <title>Comparative genomics and transcriptomics to analyze fruiting body development in filamentous ascomycetes.</title>
        <authorList>
            <consortium name="DOE Joint Genome Institute"/>
            <person name="Lutkenhaus R."/>
            <person name="Traeger S."/>
            <person name="Breuer J."/>
            <person name="Kuo A."/>
            <person name="Lipzen A."/>
            <person name="Pangilinan J."/>
            <person name="Dilworth D."/>
            <person name="Sandor L."/>
            <person name="Poggeler S."/>
            <person name="Barry K."/>
            <person name="Grigoriev I.V."/>
            <person name="Nowrousian M."/>
        </authorList>
    </citation>
    <scope>NUCLEOTIDE SEQUENCE [LARGE SCALE GENOMIC DNA]</scope>
    <source>
        <strain evidence="14 15">CBS 389.68</strain>
    </source>
</reference>
<evidence type="ECO:0000256" key="6">
    <source>
        <dbReference type="ARBA" id="ARBA00021797"/>
    </source>
</evidence>
<feature type="domain" description="J" evidence="12">
    <location>
        <begin position="2"/>
        <end position="74"/>
    </location>
</feature>